<sequence length="138" mass="15499">MVDGLCRVTLLTSRLIRTLRLRWMWNGETTTAPSEREQPKLRTAAVAAAFPIHTCSSCRASGQMASVVQAVQRHFSLLIDSNRREGGVVASQPIVALQRELQRPANHRCYGAPHHSFDLTDYYSHCRVGHNRLSECNV</sequence>
<reference evidence="2" key="1">
    <citation type="journal article" date="2008" name="Nat. Genet.">
        <title>The Pristionchus pacificus genome provides a unique perspective on nematode lifestyle and parasitism.</title>
        <authorList>
            <person name="Dieterich C."/>
            <person name="Clifton S.W."/>
            <person name="Schuster L.N."/>
            <person name="Chinwalla A."/>
            <person name="Delehaunty K."/>
            <person name="Dinkelacker I."/>
            <person name="Fulton L."/>
            <person name="Fulton R."/>
            <person name="Godfrey J."/>
            <person name="Minx P."/>
            <person name="Mitreva M."/>
            <person name="Roeseler W."/>
            <person name="Tian H."/>
            <person name="Witte H."/>
            <person name="Yang S.P."/>
            <person name="Wilson R.K."/>
            <person name="Sommer R.J."/>
        </authorList>
    </citation>
    <scope>NUCLEOTIDE SEQUENCE [LARGE SCALE GENOMIC DNA]</scope>
    <source>
        <strain evidence="2">PS312</strain>
    </source>
</reference>
<accession>A0A8R1Z4U9</accession>
<organism evidence="1 2">
    <name type="scientific">Pristionchus pacificus</name>
    <name type="common">Parasitic nematode worm</name>
    <dbReference type="NCBI Taxonomy" id="54126"/>
    <lineage>
        <taxon>Eukaryota</taxon>
        <taxon>Metazoa</taxon>
        <taxon>Ecdysozoa</taxon>
        <taxon>Nematoda</taxon>
        <taxon>Chromadorea</taxon>
        <taxon>Rhabditida</taxon>
        <taxon>Rhabditina</taxon>
        <taxon>Diplogasteromorpha</taxon>
        <taxon>Diplogasteroidea</taxon>
        <taxon>Neodiplogasteridae</taxon>
        <taxon>Pristionchus</taxon>
    </lineage>
</organism>
<keyword evidence="2" id="KW-1185">Reference proteome</keyword>
<accession>A0A2A6BHY6</accession>
<proteinExistence type="predicted"/>
<reference evidence="1" key="2">
    <citation type="submission" date="2022-06" db="UniProtKB">
        <authorList>
            <consortium name="EnsemblMetazoa"/>
        </authorList>
    </citation>
    <scope>IDENTIFICATION</scope>
    <source>
        <strain evidence="1">PS312</strain>
    </source>
</reference>
<evidence type="ECO:0000313" key="2">
    <source>
        <dbReference type="Proteomes" id="UP000005239"/>
    </source>
</evidence>
<gene>
    <name evidence="1" type="primary">WBGene00284515</name>
</gene>
<dbReference type="AlphaFoldDB" id="A0A2A6BHY6"/>
<dbReference type="EnsemblMetazoa" id="PPA46146.1">
    <property type="protein sequence ID" value="PPA46146.1"/>
    <property type="gene ID" value="WBGene00284515"/>
</dbReference>
<dbReference type="Proteomes" id="UP000005239">
    <property type="component" value="Unassembled WGS sequence"/>
</dbReference>
<protein>
    <submittedName>
        <fullName evidence="1">Uncharacterized protein</fullName>
    </submittedName>
</protein>
<evidence type="ECO:0000313" key="1">
    <source>
        <dbReference type="EnsemblMetazoa" id="PPA46146.1"/>
    </source>
</evidence>
<name>A0A2A6BHY6_PRIPA</name>